<feature type="region of interest" description="Disordered" evidence="6">
    <location>
        <begin position="1"/>
        <end position="26"/>
    </location>
</feature>
<evidence type="ECO:0000256" key="2">
    <source>
        <dbReference type="ARBA" id="ARBA00022692"/>
    </source>
</evidence>
<feature type="compositionally biased region" description="Basic and acidic residues" evidence="6">
    <location>
        <begin position="1"/>
        <end position="15"/>
    </location>
</feature>
<feature type="transmembrane region" description="Helical" evidence="7">
    <location>
        <begin position="172"/>
        <end position="194"/>
    </location>
</feature>
<feature type="transmembrane region" description="Helical" evidence="7">
    <location>
        <begin position="273"/>
        <end position="296"/>
    </location>
</feature>
<feature type="transmembrane region" description="Helical" evidence="7">
    <location>
        <begin position="241"/>
        <end position="261"/>
    </location>
</feature>
<dbReference type="InterPro" id="IPR036259">
    <property type="entry name" value="MFS_trans_sf"/>
</dbReference>
<feature type="domain" description="Major facilitator superfamily (MFS) profile" evidence="8">
    <location>
        <begin position="49"/>
        <end position="538"/>
    </location>
</feature>
<dbReference type="Proteomes" id="UP000554235">
    <property type="component" value="Unassembled WGS sequence"/>
</dbReference>
<comment type="caution">
    <text evidence="9">The sequence shown here is derived from an EMBL/GenBank/DDBJ whole genome shotgun (WGS) entry which is preliminary data.</text>
</comment>
<name>A0A8H4L6C3_9HYPO</name>
<organism evidence="9 10">
    <name type="scientific">Fusarium albosuccineum</name>
    <dbReference type="NCBI Taxonomy" id="1237068"/>
    <lineage>
        <taxon>Eukaryota</taxon>
        <taxon>Fungi</taxon>
        <taxon>Dikarya</taxon>
        <taxon>Ascomycota</taxon>
        <taxon>Pezizomycotina</taxon>
        <taxon>Sordariomycetes</taxon>
        <taxon>Hypocreomycetidae</taxon>
        <taxon>Hypocreales</taxon>
        <taxon>Nectriaceae</taxon>
        <taxon>Fusarium</taxon>
        <taxon>Fusarium decemcellulare species complex</taxon>
    </lineage>
</organism>
<feature type="transmembrane region" description="Helical" evidence="7">
    <location>
        <begin position="351"/>
        <end position="373"/>
    </location>
</feature>
<gene>
    <name evidence="9" type="ORF">FALBO_10763</name>
</gene>
<protein>
    <submittedName>
        <fullName evidence="9">Multidrug transporter</fullName>
    </submittedName>
</protein>
<evidence type="ECO:0000313" key="9">
    <source>
        <dbReference type="EMBL" id="KAF4462432.1"/>
    </source>
</evidence>
<evidence type="ECO:0000313" key="10">
    <source>
        <dbReference type="Proteomes" id="UP000554235"/>
    </source>
</evidence>
<proteinExistence type="predicted"/>
<keyword evidence="10" id="KW-1185">Reference proteome</keyword>
<dbReference type="GO" id="GO:0005886">
    <property type="term" value="C:plasma membrane"/>
    <property type="evidence" value="ECO:0007669"/>
    <property type="project" value="TreeGrafter"/>
</dbReference>
<keyword evidence="2 7" id="KW-0812">Transmembrane</keyword>
<dbReference type="PRINTS" id="PR01036">
    <property type="entry name" value="TCRTETB"/>
</dbReference>
<dbReference type="SUPFAM" id="SSF103473">
    <property type="entry name" value="MFS general substrate transporter"/>
    <property type="match status" value="1"/>
</dbReference>
<dbReference type="InterPro" id="IPR011701">
    <property type="entry name" value="MFS"/>
</dbReference>
<evidence type="ECO:0000256" key="3">
    <source>
        <dbReference type="ARBA" id="ARBA00022989"/>
    </source>
</evidence>
<feature type="transmembrane region" description="Helical" evidence="7">
    <location>
        <begin position="200"/>
        <end position="220"/>
    </location>
</feature>
<dbReference type="PANTHER" id="PTHR23501:SF43">
    <property type="entry name" value="MULTIDRUG TRANSPORTER, PUTATIVE (AFU_ORTHOLOGUE AFUA_6G03040)-RELATED"/>
    <property type="match status" value="1"/>
</dbReference>
<dbReference type="GO" id="GO:0022857">
    <property type="term" value="F:transmembrane transporter activity"/>
    <property type="evidence" value="ECO:0007669"/>
    <property type="project" value="InterPro"/>
</dbReference>
<dbReference type="InterPro" id="IPR020846">
    <property type="entry name" value="MFS_dom"/>
</dbReference>
<reference evidence="9 10" key="1">
    <citation type="submission" date="2020-01" db="EMBL/GenBank/DDBJ databases">
        <title>Identification and distribution of gene clusters putatively required for synthesis of sphingolipid metabolism inhibitors in phylogenetically diverse species of the filamentous fungus Fusarium.</title>
        <authorList>
            <person name="Kim H.-S."/>
            <person name="Busman M."/>
            <person name="Brown D.W."/>
            <person name="Divon H."/>
            <person name="Uhlig S."/>
            <person name="Proctor R.H."/>
        </authorList>
    </citation>
    <scope>NUCLEOTIDE SEQUENCE [LARGE SCALE GENOMIC DNA]</scope>
    <source>
        <strain evidence="9 10">NRRL 20459</strain>
    </source>
</reference>
<dbReference type="Gene3D" id="1.20.1720.10">
    <property type="entry name" value="Multidrug resistance protein D"/>
    <property type="match status" value="1"/>
</dbReference>
<comment type="subcellular location">
    <subcellularLocation>
        <location evidence="1">Membrane</location>
        <topology evidence="1">Multi-pass membrane protein</topology>
    </subcellularLocation>
</comment>
<dbReference type="EMBL" id="JAADYS010001540">
    <property type="protein sequence ID" value="KAF4462432.1"/>
    <property type="molecule type" value="Genomic_DNA"/>
</dbReference>
<evidence type="ECO:0000256" key="4">
    <source>
        <dbReference type="ARBA" id="ARBA00023136"/>
    </source>
</evidence>
<evidence type="ECO:0000256" key="1">
    <source>
        <dbReference type="ARBA" id="ARBA00004141"/>
    </source>
</evidence>
<feature type="transmembrane region" description="Helical" evidence="7">
    <location>
        <begin position="412"/>
        <end position="436"/>
    </location>
</feature>
<accession>A0A8H4L6C3</accession>
<keyword evidence="4 7" id="KW-0472">Membrane</keyword>
<feature type="transmembrane region" description="Helical" evidence="7">
    <location>
        <begin position="385"/>
        <end position="406"/>
    </location>
</feature>
<dbReference type="OrthoDB" id="440553at2759"/>
<feature type="transmembrane region" description="Helical" evidence="7">
    <location>
        <begin position="317"/>
        <end position="339"/>
    </location>
</feature>
<evidence type="ECO:0000256" key="7">
    <source>
        <dbReference type="SAM" id="Phobius"/>
    </source>
</evidence>
<feature type="transmembrane region" description="Helical" evidence="7">
    <location>
        <begin position="84"/>
        <end position="102"/>
    </location>
</feature>
<evidence type="ECO:0000259" key="8">
    <source>
        <dbReference type="PROSITE" id="PS50850"/>
    </source>
</evidence>
<feature type="transmembrane region" description="Helical" evidence="7">
    <location>
        <begin position="139"/>
        <end position="160"/>
    </location>
</feature>
<dbReference type="Gene3D" id="1.20.1250.20">
    <property type="entry name" value="MFS general substrate transporter like domains"/>
    <property type="match status" value="1"/>
</dbReference>
<evidence type="ECO:0000256" key="5">
    <source>
        <dbReference type="ARBA" id="ARBA00023180"/>
    </source>
</evidence>
<keyword evidence="5" id="KW-0325">Glycoprotein</keyword>
<dbReference type="Pfam" id="PF07690">
    <property type="entry name" value="MFS_1"/>
    <property type="match status" value="1"/>
</dbReference>
<evidence type="ECO:0000256" key="6">
    <source>
        <dbReference type="SAM" id="MobiDB-lite"/>
    </source>
</evidence>
<dbReference type="PANTHER" id="PTHR23501">
    <property type="entry name" value="MAJOR FACILITATOR SUPERFAMILY"/>
    <property type="match status" value="1"/>
</dbReference>
<dbReference type="AlphaFoldDB" id="A0A8H4L6C3"/>
<keyword evidence="3 7" id="KW-1133">Transmembrane helix</keyword>
<feature type="transmembrane region" description="Helical" evidence="7">
    <location>
        <begin position="46"/>
        <end position="72"/>
    </location>
</feature>
<dbReference type="PROSITE" id="PS50850">
    <property type="entry name" value="MFS"/>
    <property type="match status" value="1"/>
</dbReference>
<sequence length="561" mass="60230">MESKGDDGLVRDHGELGTPVLTDADASVPVPKGDQVQESAIPPAQFWGLCLGVLLGLFLSMIDTSIVATSIYSIGNEFEALETVNWVALAYTLAYLGCAVVFARISDIVGRRDAFIVAYIIFFAFSLACGFSQNLGQLIAFRALQGIGGSGLYSLTMIMLPELSPDHPKQHIAALVGMVIALSGVLGPVLGGILTHYTTWRWVFWINGPIGAVSLAIFFFTWPEAKYLPTIERRAWKELDYLGSFLAISAAVLVVFAFQTAGTSSSGGGWKTALFIAPLLCGLLCWGLLLAWQVLIQRRWHDRFAPAFPISLFRNRVYSTAVINTLLIGFPYLLLIYAIPVRIQVVSNKSALVGGVMLLPMLGTSALGSILAGKINSVKNYVFETLLVGSCLMMLGCGLLSTLSHTPDEAKLLGFITFCGLGFGLTVASSTMLSTIEAPIRDYAPAQGILSQVRLLGGSLGIAISSALLNQRISEYLTSILTPFEISTIGGSDSHLSASQWAAVRYTYSEAFKVDMKVAAGISGLGIISTFGAFRKQRRLISEQRAAIVAEEAARRRGQAG</sequence>
<feature type="transmembrane region" description="Helical" evidence="7">
    <location>
        <begin position="114"/>
        <end position="133"/>
    </location>
</feature>